<reference evidence="1 2" key="1">
    <citation type="submission" date="2019-09" db="EMBL/GenBank/DDBJ databases">
        <title>Goodfellowia gen. nov., a new genus of the Pseudonocardineae related to Actinoalloteichus, containing Goodfellowia coeruleoviolacea gen. nov., comb. nov. gen. nov., comb. nov.</title>
        <authorList>
            <person name="Labeda D."/>
        </authorList>
    </citation>
    <scope>NUCLEOTIDE SEQUENCE [LARGE SCALE GENOMIC DNA]</scope>
    <source>
        <strain evidence="1 2">AN110305</strain>
    </source>
</reference>
<dbReference type="RefSeq" id="WP_149848251.1">
    <property type="nucleotide sequence ID" value="NZ_VUOB01000008.1"/>
</dbReference>
<reference evidence="1 2" key="2">
    <citation type="submission" date="2019-09" db="EMBL/GenBank/DDBJ databases">
        <authorList>
            <person name="Jin C."/>
        </authorList>
    </citation>
    <scope>NUCLEOTIDE SEQUENCE [LARGE SCALE GENOMIC DNA]</scope>
    <source>
        <strain evidence="1 2">AN110305</strain>
    </source>
</reference>
<dbReference type="Gene3D" id="1.10.287.1060">
    <property type="entry name" value="ESAT-6-like"/>
    <property type="match status" value="1"/>
</dbReference>
<name>A0A5B2XQI8_9PSEU</name>
<gene>
    <name evidence="1" type="ORF">F0L68_05060</name>
</gene>
<dbReference type="AlphaFoldDB" id="A0A5B2XQI8"/>
<accession>A0A5B2XQI8</accession>
<proteinExistence type="predicted"/>
<dbReference type="EMBL" id="VUOB01000008">
    <property type="protein sequence ID" value="KAA2265220.1"/>
    <property type="molecule type" value="Genomic_DNA"/>
</dbReference>
<dbReference type="Proteomes" id="UP000323454">
    <property type="component" value="Unassembled WGS sequence"/>
</dbReference>
<protein>
    <recommendedName>
        <fullName evidence="3">WXG100 family type VII secretion target</fullName>
    </recommendedName>
</protein>
<keyword evidence="2" id="KW-1185">Reference proteome</keyword>
<sequence length="124" mass="13265">MGKQEDGFGLHADAVNGLAAVFANCKSQVDDIRKFMSPVGATKDDFGKTWADDSGKTFMECMDKLNQDLSHLAEHLGDISTKLVAGTKLTVSTDNDALNSVNGLQDELAGRPVALPQSPRTINK</sequence>
<dbReference type="SUPFAM" id="SSF140453">
    <property type="entry name" value="EsxAB dimer-like"/>
    <property type="match status" value="1"/>
</dbReference>
<evidence type="ECO:0008006" key="3">
    <source>
        <dbReference type="Google" id="ProtNLM"/>
    </source>
</evidence>
<organism evidence="1 2">
    <name type="scientific">Solihabitans fulvus</name>
    <dbReference type="NCBI Taxonomy" id="1892852"/>
    <lineage>
        <taxon>Bacteria</taxon>
        <taxon>Bacillati</taxon>
        <taxon>Actinomycetota</taxon>
        <taxon>Actinomycetes</taxon>
        <taxon>Pseudonocardiales</taxon>
        <taxon>Pseudonocardiaceae</taxon>
        <taxon>Solihabitans</taxon>
    </lineage>
</organism>
<evidence type="ECO:0000313" key="1">
    <source>
        <dbReference type="EMBL" id="KAA2265220.1"/>
    </source>
</evidence>
<dbReference type="InterPro" id="IPR036689">
    <property type="entry name" value="ESAT-6-like_sf"/>
</dbReference>
<comment type="caution">
    <text evidence="1">The sequence shown here is derived from an EMBL/GenBank/DDBJ whole genome shotgun (WGS) entry which is preliminary data.</text>
</comment>
<evidence type="ECO:0000313" key="2">
    <source>
        <dbReference type="Proteomes" id="UP000323454"/>
    </source>
</evidence>